<sequence length="225" mass="25012">MTGQAQAAYRSLDPREALEYARVKAAILDHTGISPETYRQRLRKEQYPPGARPRAVAQRIRDHCWRWLNPEGLTGPQVAEMVALEQFTQILPPGGRAWVRRHRPATLSAAVALTEDYLSAEGAEPPPRATGSLGRKGGAEKVNSRGAGTSEPLAGHSHGRLRPPNPEPRPKLLPGTTWRERQPPERTGPPGGVRDRPELQRSNLNPKFRFLVFGLPVLCYYTLIK</sequence>
<dbReference type="SMART" id="SM00431">
    <property type="entry name" value="SCAN"/>
    <property type="match status" value="1"/>
</dbReference>
<dbReference type="Gene3D" id="1.10.4020.10">
    <property type="entry name" value="DNA breaking-rejoining enzymes"/>
    <property type="match status" value="1"/>
</dbReference>
<evidence type="ECO:0000256" key="2">
    <source>
        <dbReference type="SAM" id="MobiDB-lite"/>
    </source>
</evidence>
<dbReference type="Ensembl" id="ENSCPBT00000018495.1">
    <property type="protein sequence ID" value="ENSCPBP00000015622.1"/>
    <property type="gene ID" value="ENSCPBG00000011532.1"/>
</dbReference>
<protein>
    <recommendedName>
        <fullName evidence="3">SCAN box domain-containing protein</fullName>
    </recommendedName>
</protein>
<dbReference type="SUPFAM" id="SSF47353">
    <property type="entry name" value="Retrovirus capsid dimerization domain-like"/>
    <property type="match status" value="1"/>
</dbReference>
<dbReference type="AlphaFoldDB" id="A0A8C3FY02"/>
<organism evidence="4 5">
    <name type="scientific">Chrysemys picta bellii</name>
    <name type="common">Western painted turtle</name>
    <name type="synonym">Emys bellii</name>
    <dbReference type="NCBI Taxonomy" id="8478"/>
    <lineage>
        <taxon>Eukaryota</taxon>
        <taxon>Metazoa</taxon>
        <taxon>Chordata</taxon>
        <taxon>Craniata</taxon>
        <taxon>Vertebrata</taxon>
        <taxon>Euteleostomi</taxon>
        <taxon>Archelosauria</taxon>
        <taxon>Testudinata</taxon>
        <taxon>Testudines</taxon>
        <taxon>Cryptodira</taxon>
        <taxon>Durocryptodira</taxon>
        <taxon>Testudinoidea</taxon>
        <taxon>Emydidae</taxon>
        <taxon>Chrysemys</taxon>
    </lineage>
</organism>
<reference evidence="4" key="1">
    <citation type="submission" date="2025-08" db="UniProtKB">
        <authorList>
            <consortium name="Ensembl"/>
        </authorList>
    </citation>
    <scope>IDENTIFICATION</scope>
</reference>
<accession>A0A8C3FY02</accession>
<dbReference type="PROSITE" id="PS50804">
    <property type="entry name" value="SCAN_BOX"/>
    <property type="match status" value="1"/>
</dbReference>
<name>A0A8C3FY02_CHRPI</name>
<feature type="region of interest" description="Disordered" evidence="2">
    <location>
        <begin position="119"/>
        <end position="199"/>
    </location>
</feature>
<evidence type="ECO:0000313" key="5">
    <source>
        <dbReference type="Proteomes" id="UP000694380"/>
    </source>
</evidence>
<dbReference type="InterPro" id="IPR050916">
    <property type="entry name" value="SCAN-C2H2_zinc_finger"/>
</dbReference>
<evidence type="ECO:0000313" key="4">
    <source>
        <dbReference type="Ensembl" id="ENSCPBP00000015622.1"/>
    </source>
</evidence>
<dbReference type="GeneTree" id="ENSGT00990000204742"/>
<keyword evidence="5" id="KW-1185">Reference proteome</keyword>
<dbReference type="InterPro" id="IPR003309">
    <property type="entry name" value="SCAN_dom"/>
</dbReference>
<reference evidence="4" key="2">
    <citation type="submission" date="2025-09" db="UniProtKB">
        <authorList>
            <consortium name="Ensembl"/>
        </authorList>
    </citation>
    <scope>IDENTIFICATION</scope>
</reference>
<keyword evidence="1" id="KW-0539">Nucleus</keyword>
<dbReference type="Pfam" id="PF02023">
    <property type="entry name" value="SCAN"/>
    <property type="match status" value="1"/>
</dbReference>
<dbReference type="Proteomes" id="UP000694380">
    <property type="component" value="Unplaced"/>
</dbReference>
<dbReference type="PANTHER" id="PTHR45935:SF15">
    <property type="entry name" value="SCAN BOX DOMAIN-CONTAINING PROTEIN"/>
    <property type="match status" value="1"/>
</dbReference>
<evidence type="ECO:0000256" key="1">
    <source>
        <dbReference type="ARBA" id="ARBA00023242"/>
    </source>
</evidence>
<dbReference type="InterPro" id="IPR038269">
    <property type="entry name" value="SCAN_sf"/>
</dbReference>
<feature type="domain" description="SCAN box" evidence="3">
    <location>
        <begin position="39"/>
        <end position="116"/>
    </location>
</feature>
<dbReference type="PANTHER" id="PTHR45935">
    <property type="entry name" value="PROTEIN ZBED8-RELATED"/>
    <property type="match status" value="1"/>
</dbReference>
<proteinExistence type="predicted"/>
<evidence type="ECO:0000259" key="3">
    <source>
        <dbReference type="PROSITE" id="PS50804"/>
    </source>
</evidence>